<reference evidence="1 2" key="1">
    <citation type="submission" date="2021-01" db="EMBL/GenBank/DDBJ databases">
        <title>Belnapia mucosa sp. nov. and Belnapia arida sp. nov., isolated from the Tabernas Desert (Almeria, Spain).</title>
        <authorList>
            <person name="Molina-Menor E."/>
            <person name="Vidal-Verdu A."/>
            <person name="Calonge A."/>
            <person name="Satari L."/>
            <person name="Pereto J."/>
            <person name="Porcar M."/>
        </authorList>
    </citation>
    <scope>NUCLEOTIDE SEQUENCE [LARGE SCALE GENOMIC DNA]</scope>
    <source>
        <strain evidence="1 2">T18</strain>
    </source>
</reference>
<name>A0ABS1U0E1_9PROT</name>
<dbReference type="Pfam" id="PF11927">
    <property type="entry name" value="HODM_asu-like"/>
    <property type="match status" value="1"/>
</dbReference>
<gene>
    <name evidence="1" type="ORF">JMJ56_09025</name>
</gene>
<evidence type="ECO:0000313" key="2">
    <source>
        <dbReference type="Proteomes" id="UP000660885"/>
    </source>
</evidence>
<protein>
    <submittedName>
        <fullName evidence="1">DUF3445 domain-containing protein</fullName>
    </submittedName>
</protein>
<dbReference type="InterPro" id="IPR021848">
    <property type="entry name" value="HODM_asu-like"/>
</dbReference>
<dbReference type="EMBL" id="JAETWB010000002">
    <property type="protein sequence ID" value="MBL6078147.1"/>
    <property type="molecule type" value="Genomic_DNA"/>
</dbReference>
<organism evidence="1 2">
    <name type="scientific">Belnapia arida</name>
    <dbReference type="NCBI Taxonomy" id="2804533"/>
    <lineage>
        <taxon>Bacteria</taxon>
        <taxon>Pseudomonadati</taxon>
        <taxon>Pseudomonadota</taxon>
        <taxon>Alphaproteobacteria</taxon>
        <taxon>Acetobacterales</taxon>
        <taxon>Roseomonadaceae</taxon>
        <taxon>Belnapia</taxon>
    </lineage>
</organism>
<comment type="caution">
    <text evidence="1">The sequence shown here is derived from an EMBL/GenBank/DDBJ whole genome shotgun (WGS) entry which is preliminary data.</text>
</comment>
<proteinExistence type="predicted"/>
<keyword evidence="2" id="KW-1185">Reference proteome</keyword>
<accession>A0ABS1U0E1</accession>
<dbReference type="Proteomes" id="UP000660885">
    <property type="component" value="Unassembled WGS sequence"/>
</dbReference>
<sequence length="280" mass="31094">MGLVACPEAAWIEIDERYPAEMAERRALLATRRADVLATRPGSETAQAEVLALLAAHLPARFPSWFRREGDRLRNGLTGEEWDLTAPSCDPLELAARLVQEDLCIIRPAEDGAVLEAGVVCAPTRWRITEKIGRLLMAVHAAVPFYGERLGTPVDRFMAQIKPGRVAMRVNWSVVDSPALFQLEGKHRGERDPSFTAENAGQRLHLRTERQTFRRLPQSGAVLFTIRVHSYPLTRVAALPGVASRLAGAVRALPEEMGRYKSLPVYREALLAWLDTASRA</sequence>
<evidence type="ECO:0000313" key="1">
    <source>
        <dbReference type="EMBL" id="MBL6078147.1"/>
    </source>
</evidence>